<dbReference type="OrthoDB" id="5690048at2"/>
<organism evidence="1 2">
    <name type="scientific">Thioalkalivibrio nitratireducens (strain DSM 14787 / UNIQEM 213 / ALEN2)</name>
    <dbReference type="NCBI Taxonomy" id="1255043"/>
    <lineage>
        <taxon>Bacteria</taxon>
        <taxon>Pseudomonadati</taxon>
        <taxon>Pseudomonadota</taxon>
        <taxon>Gammaproteobacteria</taxon>
        <taxon>Chromatiales</taxon>
        <taxon>Ectothiorhodospiraceae</taxon>
        <taxon>Thioalkalivibrio</taxon>
    </lineage>
</organism>
<proteinExistence type="predicted"/>
<dbReference type="PATRIC" id="fig|1255043.3.peg.29"/>
<evidence type="ECO:0000313" key="1">
    <source>
        <dbReference type="EMBL" id="AGA31745.1"/>
    </source>
</evidence>
<accession>L0DRX3</accession>
<name>L0DRX3_THIND</name>
<dbReference type="eggNOG" id="ENOG50333Z2">
    <property type="taxonomic scope" value="Bacteria"/>
</dbReference>
<dbReference type="InterPro" id="IPR012933">
    <property type="entry name" value="HicA_mRNA_interferase"/>
</dbReference>
<dbReference type="Pfam" id="PF07927">
    <property type="entry name" value="HicA_toxin"/>
    <property type="match status" value="1"/>
</dbReference>
<dbReference type="RefSeq" id="WP_015256908.1">
    <property type="nucleotide sequence ID" value="NC_019902.2"/>
</dbReference>
<dbReference type="AlphaFoldDB" id="L0DRX3"/>
<dbReference type="GO" id="GO:0003729">
    <property type="term" value="F:mRNA binding"/>
    <property type="evidence" value="ECO:0007669"/>
    <property type="project" value="InterPro"/>
</dbReference>
<dbReference type="EMBL" id="CP003989">
    <property type="protein sequence ID" value="AGA31745.1"/>
    <property type="molecule type" value="Genomic_DNA"/>
</dbReference>
<protein>
    <submittedName>
        <fullName evidence="1">HicA protein</fullName>
    </submittedName>
</protein>
<dbReference type="KEGG" id="tni:TVNIR_0030"/>
<dbReference type="STRING" id="1255043.TVNIR_0030"/>
<dbReference type="HOGENOM" id="CLU_164851_0_1_6"/>
<dbReference type="Proteomes" id="UP000010809">
    <property type="component" value="Chromosome"/>
</dbReference>
<keyword evidence="2" id="KW-1185">Reference proteome</keyword>
<gene>
    <name evidence="1" type="ordered locus">TVNIR_0030</name>
</gene>
<reference evidence="1" key="1">
    <citation type="submission" date="2015-12" db="EMBL/GenBank/DDBJ databases">
        <authorList>
            <person name="Tikhonova T.V."/>
            <person name="Pavlov A.R."/>
            <person name="Beletsky A.V."/>
            <person name="Mardanov A.V."/>
            <person name="Sorokin D.Y."/>
            <person name="Ravin N.V."/>
            <person name="Popov V.O."/>
        </authorList>
    </citation>
    <scope>NUCLEOTIDE SEQUENCE</scope>
    <source>
        <strain evidence="1">DSM 14787</strain>
    </source>
</reference>
<evidence type="ECO:0000313" key="2">
    <source>
        <dbReference type="Proteomes" id="UP000010809"/>
    </source>
</evidence>
<sequence>MSRAEKLIARFREQPSDFTWDELVRLLEALDYTQATAGSTGGSRRRFVHATAPTISLHKPHPGNVVKRYAMAALLRVLKEEGLV</sequence>